<reference evidence="2 3" key="1">
    <citation type="submission" date="2019-03" db="EMBL/GenBank/DDBJ databases">
        <title>Genomic Encyclopedia of Type Strains, Phase IV (KMG-IV): sequencing the most valuable type-strain genomes for metagenomic binning, comparative biology and taxonomic classification.</title>
        <authorList>
            <person name="Goeker M."/>
        </authorList>
    </citation>
    <scope>NUCLEOTIDE SEQUENCE [LARGE SCALE GENOMIC DNA]</scope>
    <source>
        <strain evidence="2 3">DSM 11603</strain>
    </source>
</reference>
<sequence length="344" mass="38846">MQNEWAFWQRALAIGNSRRLTKDEMRSLEATTEPQTGFWRKRNKSGSDVPVAIWNDGNGMVAKVGRNMADHADEIWTWCCDWPISEEAYRSVAENGEAWADEPPVAEAVMGHNLPDDPLEALRLEFEAEKELAEKFLSAAIESQEQADQAAVWSKKIAAIAKKATDLHKVEKQPWLDGGRAVDDKWRPLKEEPDTLSKRLKRHLDVFLQDQLRKERDRQEAARREEERLRREAEELARKAAASDQQSEVERNAVKEEAERLQREAEAKAKEAEARNASAGSTGAKVSLRTFVNARVTDYKAAALALLAMNHADLKTTIDQLANRAVRAGVELDGVERVEEQRAA</sequence>
<accession>A0A4R6Y459</accession>
<evidence type="ECO:0000313" key="2">
    <source>
        <dbReference type="EMBL" id="TDR27795.1"/>
    </source>
</evidence>
<name>A0A4R6Y459_9HYPH</name>
<evidence type="ECO:0000256" key="1">
    <source>
        <dbReference type="SAM" id="MobiDB-lite"/>
    </source>
</evidence>
<keyword evidence="3" id="KW-1185">Reference proteome</keyword>
<gene>
    <name evidence="2" type="ORF">DES43_1658</name>
</gene>
<dbReference type="RefSeq" id="WP_133676423.1">
    <property type="nucleotide sequence ID" value="NZ_SNZF01000065.1"/>
</dbReference>
<comment type="caution">
    <text evidence="2">The sequence shown here is derived from an EMBL/GenBank/DDBJ whole genome shotgun (WGS) entry which is preliminary data.</text>
</comment>
<proteinExistence type="predicted"/>
<dbReference type="Proteomes" id="UP000294958">
    <property type="component" value="Unassembled WGS sequence"/>
</dbReference>
<feature type="compositionally biased region" description="Basic and acidic residues" evidence="1">
    <location>
        <begin position="248"/>
        <end position="274"/>
    </location>
</feature>
<feature type="region of interest" description="Disordered" evidence="1">
    <location>
        <begin position="235"/>
        <end position="282"/>
    </location>
</feature>
<protein>
    <submittedName>
        <fullName evidence="2">Uncharacterized protein</fullName>
    </submittedName>
</protein>
<evidence type="ECO:0000313" key="3">
    <source>
        <dbReference type="Proteomes" id="UP000294958"/>
    </source>
</evidence>
<organism evidence="2 3">
    <name type="scientific">Aquamicrobium defluvii</name>
    <dbReference type="NCBI Taxonomy" id="69279"/>
    <lineage>
        <taxon>Bacteria</taxon>
        <taxon>Pseudomonadati</taxon>
        <taxon>Pseudomonadota</taxon>
        <taxon>Alphaproteobacteria</taxon>
        <taxon>Hyphomicrobiales</taxon>
        <taxon>Phyllobacteriaceae</taxon>
        <taxon>Aquamicrobium</taxon>
    </lineage>
</organism>
<dbReference type="OrthoDB" id="8114479at2"/>
<dbReference type="EMBL" id="SNZF01000065">
    <property type="protein sequence ID" value="TDR27795.1"/>
    <property type="molecule type" value="Genomic_DNA"/>
</dbReference>
<dbReference type="AlphaFoldDB" id="A0A4R6Y459"/>